<name>A0ABW8EYW2_9BURK</name>
<keyword evidence="2" id="KW-1185">Reference proteome</keyword>
<evidence type="ECO:0000313" key="1">
    <source>
        <dbReference type="EMBL" id="MFJ3045741.1"/>
    </source>
</evidence>
<organism evidence="1 2">
    <name type="scientific">Herbaspirillum chlorophenolicum</name>
    <dbReference type="NCBI Taxonomy" id="211589"/>
    <lineage>
        <taxon>Bacteria</taxon>
        <taxon>Pseudomonadati</taxon>
        <taxon>Pseudomonadota</taxon>
        <taxon>Betaproteobacteria</taxon>
        <taxon>Burkholderiales</taxon>
        <taxon>Oxalobacteraceae</taxon>
        <taxon>Herbaspirillum</taxon>
    </lineage>
</organism>
<sequence>MSTLFSRPAIASAHLARLADYRVLVVPGLHGSGPEHWQSRWQRLYPAFERVEQVHWSQPDLPRWSQRLGEVLAQSDRPVVIVAHSFGCLTTVHRAAALQAESGSAFPIAAALLVAPADPGKFEVGDEVSYRLTFPALVVGSENDPWMSAPRAQQWAKTWGASFHHAGALGHINAESGLDDWLAGQELLLGLLERVRPPGL</sequence>
<dbReference type="SUPFAM" id="SSF53474">
    <property type="entry name" value="alpha/beta-Hydrolases"/>
    <property type="match status" value="1"/>
</dbReference>
<keyword evidence="1" id="KW-0378">Hydrolase</keyword>
<dbReference type="Pfam" id="PF06821">
    <property type="entry name" value="Ser_hydrolase"/>
    <property type="match status" value="1"/>
</dbReference>
<reference evidence="1 2" key="1">
    <citation type="submission" date="2024-10" db="EMBL/GenBank/DDBJ databases">
        <title>The Natural Products Discovery Center: Release of the First 8490 Sequenced Strains for Exploring Actinobacteria Biosynthetic Diversity.</title>
        <authorList>
            <person name="Kalkreuter E."/>
            <person name="Kautsar S.A."/>
            <person name="Yang D."/>
            <person name="Bader C.D."/>
            <person name="Teijaro C.N."/>
            <person name="Fluegel L."/>
            <person name="Davis C.M."/>
            <person name="Simpson J.R."/>
            <person name="Lauterbach L."/>
            <person name="Steele A.D."/>
            <person name="Gui C."/>
            <person name="Meng S."/>
            <person name="Li G."/>
            <person name="Viehrig K."/>
            <person name="Ye F."/>
            <person name="Su P."/>
            <person name="Kiefer A.F."/>
            <person name="Nichols A."/>
            <person name="Cepeda A.J."/>
            <person name="Yan W."/>
            <person name="Fan B."/>
            <person name="Jiang Y."/>
            <person name="Adhikari A."/>
            <person name="Zheng C.-J."/>
            <person name="Schuster L."/>
            <person name="Cowan T.M."/>
            <person name="Smanski M.J."/>
            <person name="Chevrette M.G."/>
            <person name="De Carvalho L.P.S."/>
            <person name="Shen B."/>
        </authorList>
    </citation>
    <scope>NUCLEOTIDE SEQUENCE [LARGE SCALE GENOMIC DNA]</scope>
    <source>
        <strain evidence="1 2">NPDC087045</strain>
    </source>
</reference>
<dbReference type="EMBL" id="JBIUZV010000003">
    <property type="protein sequence ID" value="MFJ3045741.1"/>
    <property type="molecule type" value="Genomic_DNA"/>
</dbReference>
<gene>
    <name evidence="1" type="ORF">ACIPEN_07930</name>
</gene>
<dbReference type="InterPro" id="IPR029058">
    <property type="entry name" value="AB_hydrolase_fold"/>
</dbReference>
<evidence type="ECO:0000313" key="2">
    <source>
        <dbReference type="Proteomes" id="UP001617427"/>
    </source>
</evidence>
<dbReference type="Proteomes" id="UP001617427">
    <property type="component" value="Unassembled WGS sequence"/>
</dbReference>
<proteinExistence type="predicted"/>
<accession>A0ABW8EYW2</accession>
<dbReference type="InterPro" id="IPR010662">
    <property type="entry name" value="RBBP9/YdeN"/>
</dbReference>
<protein>
    <submittedName>
        <fullName evidence="1">RBBP9/YdeN family alpha/beta hydrolase</fullName>
    </submittedName>
</protein>
<dbReference type="RefSeq" id="WP_402699484.1">
    <property type="nucleotide sequence ID" value="NZ_JBIUZV010000003.1"/>
</dbReference>
<comment type="caution">
    <text evidence="1">The sequence shown here is derived from an EMBL/GenBank/DDBJ whole genome shotgun (WGS) entry which is preliminary data.</text>
</comment>
<dbReference type="Gene3D" id="3.40.50.1820">
    <property type="entry name" value="alpha/beta hydrolase"/>
    <property type="match status" value="1"/>
</dbReference>
<dbReference type="GO" id="GO:0016787">
    <property type="term" value="F:hydrolase activity"/>
    <property type="evidence" value="ECO:0007669"/>
    <property type="project" value="UniProtKB-KW"/>
</dbReference>